<keyword evidence="1" id="KW-0472">Membrane</keyword>
<evidence type="ECO:0000256" key="1">
    <source>
        <dbReference type="SAM" id="Phobius"/>
    </source>
</evidence>
<keyword evidence="1" id="KW-1133">Transmembrane helix</keyword>
<organism evidence="2 3">
    <name type="scientific">Bacillus phage vB_BanS_Nate</name>
    <dbReference type="NCBI Taxonomy" id="2894788"/>
    <lineage>
        <taxon>Viruses</taxon>
        <taxon>Duplodnaviria</taxon>
        <taxon>Heunggongvirae</taxon>
        <taxon>Uroviricota</taxon>
        <taxon>Caudoviricetes</taxon>
        <taxon>Joanripponvirinae</taxon>
        <taxon>Natevirus</taxon>
        <taxon>Natevirus nate</taxon>
    </lineage>
</organism>
<accession>A0AAE9CEM8</accession>
<sequence length="68" mass="7944">MFKNREKQQKSSKKCEKVVKNHQKGEIFMKSIKFALVIGVVIVGIVFFNEGFEIMKNIMLEVFIPRPL</sequence>
<proteinExistence type="predicted"/>
<keyword evidence="1" id="KW-0812">Transmembrane</keyword>
<feature type="transmembrane region" description="Helical" evidence="1">
    <location>
        <begin position="27"/>
        <end position="48"/>
    </location>
</feature>
<name>A0AAE9CEM8_9CAUD</name>
<protein>
    <submittedName>
        <fullName evidence="2">Uncharacterized protein</fullName>
    </submittedName>
</protein>
<dbReference type="EMBL" id="OK499992">
    <property type="protein sequence ID" value="UGO51107.1"/>
    <property type="molecule type" value="Genomic_DNA"/>
</dbReference>
<reference evidence="2" key="1">
    <citation type="submission" date="2021-10" db="EMBL/GenBank/DDBJ databases">
        <authorList>
            <person name="Lavering E.D."/>
            <person name="James R."/>
            <person name="Fairholm J.D."/>
            <person name="Ogilvie B.H."/>
            <person name="Thurgood T.L."/>
            <person name="Robison R.A."/>
            <person name="Grose J.H."/>
        </authorList>
    </citation>
    <scope>NUCLEOTIDE SEQUENCE</scope>
</reference>
<gene>
    <name evidence="2" type="ORF">NATE_273</name>
</gene>
<dbReference type="Proteomes" id="UP000827544">
    <property type="component" value="Segment"/>
</dbReference>
<evidence type="ECO:0000313" key="3">
    <source>
        <dbReference type="Proteomes" id="UP000827544"/>
    </source>
</evidence>
<keyword evidence="3" id="KW-1185">Reference proteome</keyword>
<evidence type="ECO:0000313" key="2">
    <source>
        <dbReference type="EMBL" id="UGO51107.1"/>
    </source>
</evidence>